<reference evidence="5" key="1">
    <citation type="submission" date="2023-06" db="EMBL/GenBank/DDBJ databases">
        <title>Draft genome of Marssonina rosae.</title>
        <authorList>
            <person name="Cheng Q."/>
        </authorList>
    </citation>
    <scope>NUCLEOTIDE SEQUENCE</scope>
    <source>
        <strain evidence="5">R4</strain>
    </source>
</reference>
<dbReference type="PANTHER" id="PTHR13471">
    <property type="entry name" value="TETRATRICOPEPTIDE-LIKE HELICAL"/>
    <property type="match status" value="1"/>
</dbReference>
<dbReference type="Pfam" id="PF08424">
    <property type="entry name" value="NRDE-2"/>
    <property type="match status" value="1"/>
</dbReference>
<evidence type="ECO:0000256" key="1">
    <source>
        <dbReference type="ARBA" id="ARBA00004123"/>
    </source>
</evidence>
<feature type="compositionally biased region" description="Basic and acidic residues" evidence="4">
    <location>
        <begin position="23"/>
        <end position="32"/>
    </location>
</feature>
<dbReference type="GO" id="GO:0031048">
    <property type="term" value="P:regulatory ncRNA-mediated heterochromatin formation"/>
    <property type="evidence" value="ECO:0007669"/>
    <property type="project" value="TreeGrafter"/>
</dbReference>
<protein>
    <recommendedName>
        <fullName evidence="7">DUF1740-domain-containing protein</fullName>
    </recommendedName>
</protein>
<name>A0AAD9WG81_9HELO</name>
<feature type="region of interest" description="Disordered" evidence="4">
    <location>
        <begin position="187"/>
        <end position="225"/>
    </location>
</feature>
<dbReference type="GO" id="GO:1902369">
    <property type="term" value="P:negative regulation of RNA catabolic process"/>
    <property type="evidence" value="ECO:0007669"/>
    <property type="project" value="TreeGrafter"/>
</dbReference>
<dbReference type="GO" id="GO:0071013">
    <property type="term" value="C:catalytic step 2 spliceosome"/>
    <property type="evidence" value="ECO:0007669"/>
    <property type="project" value="TreeGrafter"/>
</dbReference>
<evidence type="ECO:0000256" key="3">
    <source>
        <dbReference type="ARBA" id="ARBA00023242"/>
    </source>
</evidence>
<comment type="subcellular location">
    <subcellularLocation>
        <location evidence="1">Nucleus</location>
    </subcellularLocation>
</comment>
<feature type="compositionally biased region" description="Basic and acidic residues" evidence="4">
    <location>
        <begin position="207"/>
        <end position="218"/>
    </location>
</feature>
<dbReference type="AlphaFoldDB" id="A0AAD9WG81"/>
<dbReference type="Proteomes" id="UP001285354">
    <property type="component" value="Unassembled WGS sequence"/>
</dbReference>
<organism evidence="5 6">
    <name type="scientific">Diplocarpon rosae</name>
    <dbReference type="NCBI Taxonomy" id="946125"/>
    <lineage>
        <taxon>Eukaryota</taxon>
        <taxon>Fungi</taxon>
        <taxon>Dikarya</taxon>
        <taxon>Ascomycota</taxon>
        <taxon>Pezizomycotina</taxon>
        <taxon>Leotiomycetes</taxon>
        <taxon>Helotiales</taxon>
        <taxon>Drepanopezizaceae</taxon>
        <taxon>Diplocarpon</taxon>
    </lineage>
</organism>
<gene>
    <name evidence="5" type="ORF">QTJ16_001090</name>
</gene>
<keyword evidence="6" id="KW-1185">Reference proteome</keyword>
<evidence type="ECO:0000313" key="5">
    <source>
        <dbReference type="EMBL" id="KAK2630270.1"/>
    </source>
</evidence>
<accession>A0AAD9WG81</accession>
<evidence type="ECO:0000313" key="6">
    <source>
        <dbReference type="Proteomes" id="UP001285354"/>
    </source>
</evidence>
<dbReference type="EMBL" id="JAUBYV010000001">
    <property type="protein sequence ID" value="KAK2630270.1"/>
    <property type="molecule type" value="Genomic_DNA"/>
</dbReference>
<dbReference type="PANTHER" id="PTHR13471:SF0">
    <property type="entry name" value="NUCLEAR EXOSOME REGULATOR NRDE2"/>
    <property type="match status" value="1"/>
</dbReference>
<evidence type="ECO:0008006" key="7">
    <source>
        <dbReference type="Google" id="ProtNLM"/>
    </source>
</evidence>
<comment type="caution">
    <text evidence="5">The sequence shown here is derived from an EMBL/GenBank/DDBJ whole genome shotgun (WGS) entry which is preliminary data.</text>
</comment>
<feature type="region of interest" description="Disordered" evidence="4">
    <location>
        <begin position="1"/>
        <end position="74"/>
    </location>
</feature>
<dbReference type="InterPro" id="IPR013633">
    <property type="entry name" value="NRDE-2"/>
</dbReference>
<evidence type="ECO:0000256" key="4">
    <source>
        <dbReference type="SAM" id="MobiDB-lite"/>
    </source>
</evidence>
<feature type="compositionally biased region" description="Basic residues" evidence="4">
    <location>
        <begin position="48"/>
        <end position="57"/>
    </location>
</feature>
<comment type="similarity">
    <text evidence="2">Belongs to the NRDE2 family.</text>
</comment>
<proteinExistence type="inferred from homology"/>
<evidence type="ECO:0000256" key="2">
    <source>
        <dbReference type="ARBA" id="ARBA00009265"/>
    </source>
</evidence>
<sequence length="1087" mass="124582">MSNSSNVPKFASFRPKPIPPTPKEAKPKPPREQRHRSRHLEEKEDWKSHHKSHRSRSRERSHTQAETEAVTSRVPPTDLFRETFIIDREGDEKNVIYGSVHRYNVPPYDRFGLGQVLGAPPDVKIDRTYGEEKGIVLSRLRNFKAREKYIFSKIERQKPRLLKIRPQNKVEGSASLESDFVPLQARQVKKRKRENNAGSSSDEAEERDYRSIYRKNDGSKQPLDENLQYATESESSGSDVGRIIQEDVSIRLKSVELSRKVENSPLDIEAWLALIEHQDILMKAGKDRRRITSAELKSTADIKLHMYEKALQNSQSLEDREMLLLGLMREGTKIWDIKTQADRWEQISKDNIDSLFLWSSYVNFKQSTFSTFRYDEVKNVFLERIKLLQGSLENATGNDAESLYQQLLYVTLRLTVFVRGSGYTELAVAIWQGLLEMNFNAPGQLLAETEFCSSFKDFWESEVARIGDDGSRGWAHFATHSSDVEIPETLIDEVEDVLDNSNIFGSWAAAERIRMKHSQLPARTMDEVVEDDPYRVIMHSDLEDYMIHLPRQSEKLRLSCIDAFLLFCSLPPLANTSETSRRWANDPFLCDELLEYSSVPNTGESFRARQDETQDTGMPAFLHNSFPNCVISPELLFGKGLAGNQYFGSSTFTQFSPSQAHSADKSGQVSYRWVRNILAQLTKSHFTERLAEYYLAFEHRYEPSSIKKIAKSLLKQHPSSLRLYNAYAMIEWYRGNKDIASGVFTAALNMSCSTPNSEPSPDAIILWRNWAWLCLSDCDNASALAHLLSIPSGKPDPTTKLTPTLLLKAQHHLISTRDYLFSSNSFSQASLFTDCLALLSYLTASPTTEPQSPNQGSIVPALDCYTTYSETLQKRQQPALQELLLQSAARLLVHHTRVGPFRPALLRTHLTSSLSHFPQNTVFLSLYTWTEARLRVDNRVRAILQTRILSPENDTLSSRLFAIKYELQHGTVHSAKAAFEHAVAAPSSKGSAGLWRSYVMFCWQTREFRALVKEVWYRALRACPWAKELFICGLERPVEGLEWEEMHGTWRVMGEKELRVHVDLEDRFEEIEARRKSSQERVGYRRD</sequence>
<keyword evidence="3" id="KW-0539">Nucleus</keyword>